<organism evidence="1 2">
    <name type="scientific">Austropuccinia psidii MF-1</name>
    <dbReference type="NCBI Taxonomy" id="1389203"/>
    <lineage>
        <taxon>Eukaryota</taxon>
        <taxon>Fungi</taxon>
        <taxon>Dikarya</taxon>
        <taxon>Basidiomycota</taxon>
        <taxon>Pucciniomycotina</taxon>
        <taxon>Pucciniomycetes</taxon>
        <taxon>Pucciniales</taxon>
        <taxon>Sphaerophragmiaceae</taxon>
        <taxon>Austropuccinia</taxon>
    </lineage>
</organism>
<comment type="caution">
    <text evidence="1">The sequence shown here is derived from an EMBL/GenBank/DDBJ whole genome shotgun (WGS) entry which is preliminary data.</text>
</comment>
<keyword evidence="2" id="KW-1185">Reference proteome</keyword>
<protein>
    <submittedName>
        <fullName evidence="1">Uncharacterized protein</fullName>
    </submittedName>
</protein>
<evidence type="ECO:0000313" key="2">
    <source>
        <dbReference type="Proteomes" id="UP000765509"/>
    </source>
</evidence>
<dbReference type="Proteomes" id="UP000765509">
    <property type="component" value="Unassembled WGS sequence"/>
</dbReference>
<evidence type="ECO:0000313" key="1">
    <source>
        <dbReference type="EMBL" id="MBW0499697.1"/>
    </source>
</evidence>
<reference evidence="1" key="1">
    <citation type="submission" date="2021-03" db="EMBL/GenBank/DDBJ databases">
        <title>Draft genome sequence of rust myrtle Austropuccinia psidii MF-1, a brazilian biotype.</title>
        <authorList>
            <person name="Quecine M.C."/>
            <person name="Pachon D.M.R."/>
            <person name="Bonatelli M.L."/>
            <person name="Correr F.H."/>
            <person name="Franceschini L.M."/>
            <person name="Leite T.F."/>
            <person name="Margarido G.R.A."/>
            <person name="Almeida C.A."/>
            <person name="Ferrarezi J.A."/>
            <person name="Labate C.A."/>
        </authorList>
    </citation>
    <scope>NUCLEOTIDE SEQUENCE</scope>
    <source>
        <strain evidence="1">MF-1</strain>
    </source>
</reference>
<gene>
    <name evidence="1" type="ORF">O181_039412</name>
</gene>
<accession>A0A9Q3DGR8</accession>
<proteinExistence type="predicted"/>
<name>A0A9Q3DGR8_9BASI</name>
<sequence>MSGSTRLRKATANDADAKPLSSKEVYLLLNSLRSEVSSLKSAQNSDTAEMQLLQMAFSPCRTPRNRERSPLHMTNSCRNCIGRQTDLIILYTMDQILPSGWQA</sequence>
<dbReference type="EMBL" id="AVOT02015401">
    <property type="protein sequence ID" value="MBW0499697.1"/>
    <property type="molecule type" value="Genomic_DNA"/>
</dbReference>
<dbReference type="AlphaFoldDB" id="A0A9Q3DGR8"/>